<reference evidence="2" key="2">
    <citation type="submission" date="2015-01" db="EMBL/GenBank/DDBJ databases">
        <title>Evolutionary Origins and Diversification of the Mycorrhizal Mutualists.</title>
        <authorList>
            <consortium name="DOE Joint Genome Institute"/>
            <consortium name="Mycorrhizal Genomics Consortium"/>
            <person name="Kohler A."/>
            <person name="Kuo A."/>
            <person name="Nagy L.G."/>
            <person name="Floudas D."/>
            <person name="Copeland A."/>
            <person name="Barry K.W."/>
            <person name="Cichocki N."/>
            <person name="Veneault-Fourrey C."/>
            <person name="LaButti K."/>
            <person name="Lindquist E.A."/>
            <person name="Lipzen A."/>
            <person name="Lundell T."/>
            <person name="Morin E."/>
            <person name="Murat C."/>
            <person name="Riley R."/>
            <person name="Ohm R."/>
            <person name="Sun H."/>
            <person name="Tunlid A."/>
            <person name="Henrissat B."/>
            <person name="Grigoriev I.V."/>
            <person name="Hibbett D.S."/>
            <person name="Martin F."/>
        </authorList>
    </citation>
    <scope>NUCLEOTIDE SEQUENCE [LARGE SCALE GENOMIC DNA]</scope>
    <source>
        <strain evidence="2">MUT 4182</strain>
    </source>
</reference>
<gene>
    <name evidence="1" type="ORF">M407DRAFT_107197</name>
</gene>
<protein>
    <submittedName>
        <fullName evidence="1">Uncharacterized protein</fullName>
    </submittedName>
</protein>
<dbReference type="AlphaFoldDB" id="A0A0C3KQQ0"/>
<evidence type="ECO:0000313" key="2">
    <source>
        <dbReference type="Proteomes" id="UP000054248"/>
    </source>
</evidence>
<dbReference type="EMBL" id="KN823077">
    <property type="protein sequence ID" value="KIO23743.1"/>
    <property type="molecule type" value="Genomic_DNA"/>
</dbReference>
<sequence>MGFDQESRPFAPSASTPPLPYDLVCVRVHTPNLASMLCRIVFCSRVDMKCAYGARGRLRLSMIHLPARILVHVTSPKLGLPDPNAHVPDRRSSDYEADHALFHGTPFRFRSNDRSECRRDRRAFIRFQVP</sequence>
<dbReference type="Proteomes" id="UP000054248">
    <property type="component" value="Unassembled WGS sequence"/>
</dbReference>
<reference evidence="1 2" key="1">
    <citation type="submission" date="2014-04" db="EMBL/GenBank/DDBJ databases">
        <authorList>
            <consortium name="DOE Joint Genome Institute"/>
            <person name="Kuo A."/>
            <person name="Girlanda M."/>
            <person name="Perotto S."/>
            <person name="Kohler A."/>
            <person name="Nagy L.G."/>
            <person name="Floudas D."/>
            <person name="Copeland A."/>
            <person name="Barry K.W."/>
            <person name="Cichocki N."/>
            <person name="Veneault-Fourrey C."/>
            <person name="LaButti K."/>
            <person name="Lindquist E.A."/>
            <person name="Lipzen A."/>
            <person name="Lundell T."/>
            <person name="Morin E."/>
            <person name="Murat C."/>
            <person name="Sun H."/>
            <person name="Tunlid A."/>
            <person name="Henrissat B."/>
            <person name="Grigoriev I.V."/>
            <person name="Hibbett D.S."/>
            <person name="Martin F."/>
            <person name="Nordberg H.P."/>
            <person name="Cantor M.N."/>
            <person name="Hua S.X."/>
        </authorList>
    </citation>
    <scope>NUCLEOTIDE SEQUENCE [LARGE SCALE GENOMIC DNA]</scope>
    <source>
        <strain evidence="1 2">MUT 4182</strain>
    </source>
</reference>
<proteinExistence type="predicted"/>
<keyword evidence="2" id="KW-1185">Reference proteome</keyword>
<name>A0A0C3KQQ0_9AGAM</name>
<accession>A0A0C3KQQ0</accession>
<organism evidence="1 2">
    <name type="scientific">Tulasnella calospora MUT 4182</name>
    <dbReference type="NCBI Taxonomy" id="1051891"/>
    <lineage>
        <taxon>Eukaryota</taxon>
        <taxon>Fungi</taxon>
        <taxon>Dikarya</taxon>
        <taxon>Basidiomycota</taxon>
        <taxon>Agaricomycotina</taxon>
        <taxon>Agaricomycetes</taxon>
        <taxon>Cantharellales</taxon>
        <taxon>Tulasnellaceae</taxon>
        <taxon>Tulasnella</taxon>
    </lineage>
</organism>
<dbReference type="HOGENOM" id="CLU_1939648_0_0_1"/>
<evidence type="ECO:0000313" key="1">
    <source>
        <dbReference type="EMBL" id="KIO23743.1"/>
    </source>
</evidence>